<proteinExistence type="predicted"/>
<protein>
    <submittedName>
        <fullName evidence="2">Uncharacterized protein</fullName>
    </submittedName>
</protein>
<name>A0A1A8ZJH6_9ACTN</name>
<feature type="transmembrane region" description="Helical" evidence="1">
    <location>
        <begin position="12"/>
        <end position="34"/>
    </location>
</feature>
<gene>
    <name evidence="2" type="ORF">GA0070621_1943</name>
</gene>
<sequence>MRVRREGERHRSAAWALAIALAVVAGVGMLLIGMSAAPELRPGDAFQVKPRSAAGATATGVTVSGTAAAWTPSGTCDPPYGKAADGDGGLHAVLPPRAHLDPTDHVVVLPGAGIAAPPARAPVIVGCRGPPASVTR</sequence>
<evidence type="ECO:0000313" key="2">
    <source>
        <dbReference type="EMBL" id="SBT44007.1"/>
    </source>
</evidence>
<evidence type="ECO:0000313" key="3">
    <source>
        <dbReference type="Proteomes" id="UP000198765"/>
    </source>
</evidence>
<evidence type="ECO:0000256" key="1">
    <source>
        <dbReference type="SAM" id="Phobius"/>
    </source>
</evidence>
<dbReference type="OrthoDB" id="9921443at2"/>
<keyword evidence="1" id="KW-0812">Transmembrane</keyword>
<dbReference type="AlphaFoldDB" id="A0A1A8ZJH6"/>
<dbReference type="RefSeq" id="WP_091193567.1">
    <property type="nucleotide sequence ID" value="NZ_LT594324.1"/>
</dbReference>
<accession>A0A1A8ZJH6</accession>
<dbReference type="PATRIC" id="fig|299146.4.peg.2005"/>
<organism evidence="2 3">
    <name type="scientific">Micromonospora narathiwatensis</name>
    <dbReference type="NCBI Taxonomy" id="299146"/>
    <lineage>
        <taxon>Bacteria</taxon>
        <taxon>Bacillati</taxon>
        <taxon>Actinomycetota</taxon>
        <taxon>Actinomycetes</taxon>
        <taxon>Micromonosporales</taxon>
        <taxon>Micromonosporaceae</taxon>
        <taxon>Micromonospora</taxon>
    </lineage>
</organism>
<dbReference type="Proteomes" id="UP000198765">
    <property type="component" value="Chromosome I"/>
</dbReference>
<keyword evidence="1" id="KW-0472">Membrane</keyword>
<keyword evidence="3" id="KW-1185">Reference proteome</keyword>
<reference evidence="2 3" key="1">
    <citation type="submission" date="2016-06" db="EMBL/GenBank/DDBJ databases">
        <authorList>
            <person name="Kjaerup R.B."/>
            <person name="Dalgaard T.S."/>
            <person name="Juul-Madsen H.R."/>
        </authorList>
    </citation>
    <scope>NUCLEOTIDE SEQUENCE [LARGE SCALE GENOMIC DNA]</scope>
    <source>
        <strain evidence="2 3">DSM 45248</strain>
    </source>
</reference>
<keyword evidence="1" id="KW-1133">Transmembrane helix</keyword>
<dbReference type="EMBL" id="LT594324">
    <property type="protein sequence ID" value="SBT44007.1"/>
    <property type="molecule type" value="Genomic_DNA"/>
</dbReference>